<name>A0A0F9C263_9ZZZZ</name>
<accession>A0A0F9C263</accession>
<sequence>MRVLKENSKAAEKIREVEQFLREKGISISHRSDGLIVSVDDKDYVILDGESRDINKDFPTCVEPSRIQTIEDYINCK</sequence>
<organism evidence="1">
    <name type="scientific">marine sediment metagenome</name>
    <dbReference type="NCBI Taxonomy" id="412755"/>
    <lineage>
        <taxon>unclassified sequences</taxon>
        <taxon>metagenomes</taxon>
        <taxon>ecological metagenomes</taxon>
    </lineage>
</organism>
<reference evidence="1" key="1">
    <citation type="journal article" date="2015" name="Nature">
        <title>Complex archaea that bridge the gap between prokaryotes and eukaryotes.</title>
        <authorList>
            <person name="Spang A."/>
            <person name="Saw J.H."/>
            <person name="Jorgensen S.L."/>
            <person name="Zaremba-Niedzwiedzka K."/>
            <person name="Martijn J."/>
            <person name="Lind A.E."/>
            <person name="van Eijk R."/>
            <person name="Schleper C."/>
            <person name="Guy L."/>
            <person name="Ettema T.J."/>
        </authorList>
    </citation>
    <scope>NUCLEOTIDE SEQUENCE</scope>
</reference>
<dbReference type="EMBL" id="LAZR01038140">
    <property type="protein sequence ID" value="KKL20327.1"/>
    <property type="molecule type" value="Genomic_DNA"/>
</dbReference>
<proteinExistence type="predicted"/>
<dbReference type="AlphaFoldDB" id="A0A0F9C263"/>
<protein>
    <submittedName>
        <fullName evidence="1">Uncharacterized protein</fullName>
    </submittedName>
</protein>
<evidence type="ECO:0000313" key="1">
    <source>
        <dbReference type="EMBL" id="KKL20327.1"/>
    </source>
</evidence>
<gene>
    <name evidence="1" type="ORF">LCGC14_2456610</name>
</gene>
<comment type="caution">
    <text evidence="1">The sequence shown here is derived from an EMBL/GenBank/DDBJ whole genome shotgun (WGS) entry which is preliminary data.</text>
</comment>